<accession>A0A0K2T780</accession>
<proteinExistence type="predicted"/>
<organism evidence="1">
    <name type="scientific">Lepeophtheirus salmonis</name>
    <name type="common">Salmon louse</name>
    <name type="synonym">Caligus salmonis</name>
    <dbReference type="NCBI Taxonomy" id="72036"/>
    <lineage>
        <taxon>Eukaryota</taxon>
        <taxon>Metazoa</taxon>
        <taxon>Ecdysozoa</taxon>
        <taxon>Arthropoda</taxon>
        <taxon>Crustacea</taxon>
        <taxon>Multicrustacea</taxon>
        <taxon>Hexanauplia</taxon>
        <taxon>Copepoda</taxon>
        <taxon>Siphonostomatoida</taxon>
        <taxon>Caligidae</taxon>
        <taxon>Lepeophtheirus</taxon>
    </lineage>
</organism>
<name>A0A0K2T780_LEPSM</name>
<protein>
    <submittedName>
        <fullName evidence="1">Uncharacterized protein</fullName>
    </submittedName>
</protein>
<dbReference type="EMBL" id="HACA01004091">
    <property type="protein sequence ID" value="CDW21452.1"/>
    <property type="molecule type" value="Transcribed_RNA"/>
</dbReference>
<sequence>MVQNGLMIDVQLLGDATTANMTVYPEFFYDFINTFNDRPSSTWLINHHSIPLQQNEIAGTNVVQDEPKEYLPRIHHKFPWSLSTRFFHSGT</sequence>
<reference evidence="1" key="1">
    <citation type="submission" date="2014-05" db="EMBL/GenBank/DDBJ databases">
        <authorList>
            <person name="Chronopoulou M."/>
        </authorList>
    </citation>
    <scope>NUCLEOTIDE SEQUENCE</scope>
    <source>
        <tissue evidence="1">Whole organism</tissue>
    </source>
</reference>
<evidence type="ECO:0000313" key="1">
    <source>
        <dbReference type="EMBL" id="CDW21452.1"/>
    </source>
</evidence>
<dbReference type="AlphaFoldDB" id="A0A0K2T780"/>